<feature type="region of interest" description="Disordered" evidence="1">
    <location>
        <begin position="50"/>
        <end position="83"/>
    </location>
</feature>
<reference evidence="2 3" key="1">
    <citation type="journal article" date="2013" name="Nat. Commun.">
        <title>The evolution and pathogenic mechanisms of the rice sheath blight pathogen.</title>
        <authorList>
            <person name="Zheng A."/>
            <person name="Lin R."/>
            <person name="Xu L."/>
            <person name="Qin P."/>
            <person name="Tang C."/>
            <person name="Ai P."/>
            <person name="Zhang D."/>
            <person name="Liu Y."/>
            <person name="Sun Z."/>
            <person name="Feng H."/>
            <person name="Wang Y."/>
            <person name="Chen Y."/>
            <person name="Liang X."/>
            <person name="Fu R."/>
            <person name="Li Q."/>
            <person name="Zhang J."/>
            <person name="Yu X."/>
            <person name="Xie Z."/>
            <person name="Ding L."/>
            <person name="Guan P."/>
            <person name="Tang J."/>
            <person name="Liang Y."/>
            <person name="Wang S."/>
            <person name="Deng Q."/>
            <person name="Li S."/>
            <person name="Zhu J."/>
            <person name="Wang L."/>
            <person name="Liu H."/>
            <person name="Li P."/>
        </authorList>
    </citation>
    <scope>NUCLEOTIDE SEQUENCE [LARGE SCALE GENOMIC DNA]</scope>
    <source>
        <strain evidence="3">AG-1 IA</strain>
    </source>
</reference>
<keyword evidence="3" id="KW-1185">Reference proteome</keyword>
<gene>
    <name evidence="2" type="ORF">AG1IA_08740</name>
</gene>
<organism evidence="2 3">
    <name type="scientific">Thanatephorus cucumeris (strain AG1-IA)</name>
    <name type="common">Rice sheath blight fungus</name>
    <name type="synonym">Rhizoctonia solani</name>
    <dbReference type="NCBI Taxonomy" id="983506"/>
    <lineage>
        <taxon>Eukaryota</taxon>
        <taxon>Fungi</taxon>
        <taxon>Dikarya</taxon>
        <taxon>Basidiomycota</taxon>
        <taxon>Agaricomycotina</taxon>
        <taxon>Agaricomycetes</taxon>
        <taxon>Cantharellales</taxon>
        <taxon>Ceratobasidiaceae</taxon>
        <taxon>Rhizoctonia</taxon>
        <taxon>Rhizoctonia solani AG-1</taxon>
    </lineage>
</organism>
<evidence type="ECO:0000313" key="2">
    <source>
        <dbReference type="EMBL" id="ELU37229.1"/>
    </source>
</evidence>
<protein>
    <submittedName>
        <fullName evidence="2">Uncharacterized protein</fullName>
    </submittedName>
</protein>
<evidence type="ECO:0000313" key="3">
    <source>
        <dbReference type="Proteomes" id="UP000011668"/>
    </source>
</evidence>
<evidence type="ECO:0000256" key="1">
    <source>
        <dbReference type="SAM" id="MobiDB-lite"/>
    </source>
</evidence>
<name>L8WLM1_THACA</name>
<sequence>MPVIDNRGISGLARSDRATVADSVWVGSSPVVMRRGGAEAGEVKTGRGVLSMDGTISSEGVEQNSIDEKSEGGSEHALLKRYR</sequence>
<dbReference type="EMBL" id="AFRT01002779">
    <property type="protein sequence ID" value="ELU37229.1"/>
    <property type="molecule type" value="Genomic_DNA"/>
</dbReference>
<feature type="compositionally biased region" description="Basic and acidic residues" evidence="1">
    <location>
        <begin position="66"/>
        <end position="83"/>
    </location>
</feature>
<proteinExistence type="predicted"/>
<dbReference type="AlphaFoldDB" id="L8WLM1"/>
<accession>L8WLM1</accession>
<dbReference type="HOGENOM" id="CLU_2544172_0_0_1"/>
<dbReference type="Proteomes" id="UP000011668">
    <property type="component" value="Unassembled WGS sequence"/>
</dbReference>
<feature type="compositionally biased region" description="Polar residues" evidence="1">
    <location>
        <begin position="54"/>
        <end position="64"/>
    </location>
</feature>
<comment type="caution">
    <text evidence="2">The sequence shown here is derived from an EMBL/GenBank/DDBJ whole genome shotgun (WGS) entry which is preliminary data.</text>
</comment>